<sequence length="395" mass="41213">MYGFIITTAGEGLLARASAGEGLTITEVWVGKGTVESAAAAKALTALLDPVAQATSTQPEVAGGQLSMLVEYRNDMGGGLEEGFTLSEFGVMAKVGDDAPTLLYYAALGDPAQPVPPIAEGLDVHRFPVAIGVTGEVEVSLEYPAGVWVTHEELEEALAGIGLSGYIKATEKGQPGGVATLGPDGKVPGEQLPKMDYDPAGSAEAVQKNLTAHTGNKNNPHAVTAEQVGALASSGGVMSGAISMSGHKIANLAAPADSTDAANKQYVDEHAGARVILGSYVGTGKTGKSNPNQITLAEPFKILCIYGMQSNNYYKSIDGYGNGETSNIIHSSIIPTEYTKGISFGFGYRYSSRDSYGKKSTDGKTFSWYFDLTTPDATSEQLNASGTVYYYYAIV</sequence>
<dbReference type="RefSeq" id="WP_009261016.1">
    <property type="nucleotide sequence ID" value="NZ_JADNIM010000002.1"/>
</dbReference>
<evidence type="ECO:0000313" key="2">
    <source>
        <dbReference type="Proteomes" id="UP000434475"/>
    </source>
</evidence>
<name>A0A6I2R6V1_FLAPL</name>
<reference evidence="1 2" key="1">
    <citation type="journal article" date="2019" name="Nat. Med.">
        <title>A library of human gut bacterial isolates paired with longitudinal multiomics data enables mechanistic microbiome research.</title>
        <authorList>
            <person name="Poyet M."/>
            <person name="Groussin M."/>
            <person name="Gibbons S.M."/>
            <person name="Avila-Pacheco J."/>
            <person name="Jiang X."/>
            <person name="Kearney S.M."/>
            <person name="Perrotta A.R."/>
            <person name="Berdy B."/>
            <person name="Zhao S."/>
            <person name="Lieberman T.D."/>
            <person name="Swanson P.K."/>
            <person name="Smith M."/>
            <person name="Roesemann S."/>
            <person name="Alexander J.E."/>
            <person name="Rich S.A."/>
            <person name="Livny J."/>
            <person name="Vlamakis H."/>
            <person name="Clish C."/>
            <person name="Bullock K."/>
            <person name="Deik A."/>
            <person name="Scott J."/>
            <person name="Pierce K.A."/>
            <person name="Xavier R.J."/>
            <person name="Alm E.J."/>
        </authorList>
    </citation>
    <scope>NUCLEOTIDE SEQUENCE [LARGE SCALE GENOMIC DNA]</scope>
    <source>
        <strain evidence="1 2">BIOML-A2</strain>
    </source>
</reference>
<protein>
    <recommendedName>
        <fullName evidence="3">Phage tail protein</fullName>
    </recommendedName>
</protein>
<gene>
    <name evidence="1" type="ORF">GKE97_07990</name>
</gene>
<evidence type="ECO:0000313" key="1">
    <source>
        <dbReference type="EMBL" id="MSB19457.1"/>
    </source>
</evidence>
<dbReference type="AlphaFoldDB" id="A0A6I2R6V1"/>
<comment type="caution">
    <text evidence="1">The sequence shown here is derived from an EMBL/GenBank/DDBJ whole genome shotgun (WGS) entry which is preliminary data.</text>
</comment>
<accession>A0A6I2R6V1</accession>
<organism evidence="1 2">
    <name type="scientific">Flavonifractor plautii</name>
    <name type="common">Fusobacterium plautii</name>
    <dbReference type="NCBI Taxonomy" id="292800"/>
    <lineage>
        <taxon>Bacteria</taxon>
        <taxon>Bacillati</taxon>
        <taxon>Bacillota</taxon>
        <taxon>Clostridia</taxon>
        <taxon>Eubacteriales</taxon>
        <taxon>Oscillospiraceae</taxon>
        <taxon>Flavonifractor</taxon>
    </lineage>
</organism>
<evidence type="ECO:0008006" key="3">
    <source>
        <dbReference type="Google" id="ProtNLM"/>
    </source>
</evidence>
<proteinExistence type="predicted"/>
<dbReference type="EMBL" id="WKPR01000006">
    <property type="protein sequence ID" value="MSB19457.1"/>
    <property type="molecule type" value="Genomic_DNA"/>
</dbReference>
<dbReference type="Proteomes" id="UP000434475">
    <property type="component" value="Unassembled WGS sequence"/>
</dbReference>